<comment type="caution">
    <text evidence="2">The sequence shown here is derived from an EMBL/GenBank/DDBJ whole genome shotgun (WGS) entry which is preliminary data.</text>
</comment>
<gene>
    <name evidence="2" type="ORF">CCH79_00020531</name>
</gene>
<organism evidence="2 3">
    <name type="scientific">Gambusia affinis</name>
    <name type="common">Western mosquitofish</name>
    <name type="synonym">Heterandria affinis</name>
    <dbReference type="NCBI Taxonomy" id="33528"/>
    <lineage>
        <taxon>Eukaryota</taxon>
        <taxon>Metazoa</taxon>
        <taxon>Chordata</taxon>
        <taxon>Craniata</taxon>
        <taxon>Vertebrata</taxon>
        <taxon>Euteleostomi</taxon>
        <taxon>Actinopterygii</taxon>
        <taxon>Neopterygii</taxon>
        <taxon>Teleostei</taxon>
        <taxon>Neoteleostei</taxon>
        <taxon>Acanthomorphata</taxon>
        <taxon>Ovalentaria</taxon>
        <taxon>Atherinomorphae</taxon>
        <taxon>Cyprinodontiformes</taxon>
        <taxon>Poeciliidae</taxon>
        <taxon>Poeciliinae</taxon>
        <taxon>Gambusia</taxon>
    </lineage>
</organism>
<keyword evidence="3" id="KW-1185">Reference proteome</keyword>
<evidence type="ECO:0000313" key="2">
    <source>
        <dbReference type="EMBL" id="PWA15677.1"/>
    </source>
</evidence>
<proteinExistence type="predicted"/>
<accession>A0A315UVP3</accession>
<dbReference type="EMBL" id="NHOQ01002603">
    <property type="protein sequence ID" value="PWA15677.1"/>
    <property type="molecule type" value="Genomic_DNA"/>
</dbReference>
<dbReference type="AlphaFoldDB" id="A0A315UVP3"/>
<evidence type="ECO:0000313" key="3">
    <source>
        <dbReference type="Proteomes" id="UP000250572"/>
    </source>
</evidence>
<name>A0A315UVP3_GAMAF</name>
<evidence type="ECO:0000256" key="1">
    <source>
        <dbReference type="SAM" id="MobiDB-lite"/>
    </source>
</evidence>
<sequence>MAVKDMAFPSPPTPHFMTEGPDQGNYGEAHYHHGPRWVMSTIKYYVEAVASPYSACQHLGISTRMFLMLDYWILQPPHLGLVELQ</sequence>
<dbReference type="Proteomes" id="UP000250572">
    <property type="component" value="Unassembled WGS sequence"/>
</dbReference>
<reference evidence="2 3" key="1">
    <citation type="journal article" date="2018" name="G3 (Bethesda)">
        <title>A High-Quality Reference Genome for the Invasive Mosquitofish Gambusia affinis Using a Chicago Library.</title>
        <authorList>
            <person name="Hoffberg S.L."/>
            <person name="Troendle N.J."/>
            <person name="Glenn T.C."/>
            <person name="Mahmud O."/>
            <person name="Louha S."/>
            <person name="Chalopin D."/>
            <person name="Bennetzen J.L."/>
            <person name="Mauricio R."/>
        </authorList>
    </citation>
    <scope>NUCLEOTIDE SEQUENCE [LARGE SCALE GENOMIC DNA]</scope>
    <source>
        <strain evidence="2">NE01/NJP1002.9</strain>
        <tissue evidence="2">Muscle</tissue>
    </source>
</reference>
<feature type="region of interest" description="Disordered" evidence="1">
    <location>
        <begin position="1"/>
        <end position="21"/>
    </location>
</feature>
<protein>
    <submittedName>
        <fullName evidence="2">Uncharacterized protein</fullName>
    </submittedName>
</protein>